<sequence length="54" mass="6160">MMNNNLEVLKHGSTNPKAKKSDTTKVKCFSSAYNKKRESLAKEKVYKAANNLNW</sequence>
<protein>
    <submittedName>
        <fullName evidence="2">Uncharacterized protein</fullName>
    </submittedName>
</protein>
<evidence type="ECO:0000313" key="3">
    <source>
        <dbReference type="Proteomes" id="UP000307537"/>
    </source>
</evidence>
<reference evidence="2" key="1">
    <citation type="submission" date="2019-10" db="EMBL/GenBank/DDBJ databases">
        <authorList>
            <person name="Paulsen S."/>
        </authorList>
    </citation>
    <scope>NUCLEOTIDE SEQUENCE</scope>
    <source>
        <strain evidence="2">S4498</strain>
    </source>
</reference>
<proteinExistence type="predicted"/>
<organism evidence="2 3">
    <name type="scientific">Pseudoalteromonas galatheae</name>
    <dbReference type="NCBI Taxonomy" id="579562"/>
    <lineage>
        <taxon>Bacteria</taxon>
        <taxon>Pseudomonadati</taxon>
        <taxon>Pseudomonadota</taxon>
        <taxon>Gammaproteobacteria</taxon>
        <taxon>Alteromonadales</taxon>
        <taxon>Pseudoalteromonadaceae</taxon>
        <taxon>Pseudoalteromonas</taxon>
    </lineage>
</organism>
<keyword evidence="3" id="KW-1185">Reference proteome</keyword>
<dbReference type="AlphaFoldDB" id="A0A8T6YSY7"/>
<dbReference type="Proteomes" id="UP000307537">
    <property type="component" value="Unassembled WGS sequence"/>
</dbReference>
<feature type="region of interest" description="Disordered" evidence="1">
    <location>
        <begin position="1"/>
        <end position="24"/>
    </location>
</feature>
<dbReference type="EMBL" id="PNCO02000001">
    <property type="protein sequence ID" value="NKC20032.1"/>
    <property type="molecule type" value="Genomic_DNA"/>
</dbReference>
<comment type="caution">
    <text evidence="2">The sequence shown here is derived from an EMBL/GenBank/DDBJ whole genome shotgun (WGS) entry which is preliminary data.</text>
</comment>
<feature type="compositionally biased region" description="Polar residues" evidence="1">
    <location>
        <begin position="1"/>
        <end position="16"/>
    </location>
</feature>
<name>A0A8T6YSY7_9GAMM</name>
<evidence type="ECO:0000313" key="2">
    <source>
        <dbReference type="EMBL" id="NKC20032.1"/>
    </source>
</evidence>
<gene>
    <name evidence="2" type="ORF">CWC29_014550</name>
</gene>
<dbReference type="RefSeq" id="WP_167815439.1">
    <property type="nucleotide sequence ID" value="NZ_PNCO02000001.1"/>
</dbReference>
<accession>A0A8T6YSY7</accession>
<evidence type="ECO:0000256" key="1">
    <source>
        <dbReference type="SAM" id="MobiDB-lite"/>
    </source>
</evidence>